<evidence type="ECO:0000256" key="1">
    <source>
        <dbReference type="SAM" id="MobiDB-lite"/>
    </source>
</evidence>
<protein>
    <submittedName>
        <fullName evidence="2">Uncharacterized protein</fullName>
    </submittedName>
</protein>
<name>A0A2B4SXA6_STYPI</name>
<evidence type="ECO:0000313" key="3">
    <source>
        <dbReference type="Proteomes" id="UP000225706"/>
    </source>
</evidence>
<feature type="region of interest" description="Disordered" evidence="1">
    <location>
        <begin position="158"/>
        <end position="188"/>
    </location>
</feature>
<comment type="caution">
    <text evidence="2">The sequence shown here is derived from an EMBL/GenBank/DDBJ whole genome shotgun (WGS) entry which is preliminary data.</text>
</comment>
<proteinExistence type="predicted"/>
<feature type="compositionally biased region" description="Low complexity" evidence="1">
    <location>
        <begin position="158"/>
        <end position="175"/>
    </location>
</feature>
<reference evidence="3" key="1">
    <citation type="journal article" date="2017" name="bioRxiv">
        <title>Comparative analysis of the genomes of Stylophora pistillata and Acropora digitifera provides evidence for extensive differences between species of corals.</title>
        <authorList>
            <person name="Voolstra C.R."/>
            <person name="Li Y."/>
            <person name="Liew Y.J."/>
            <person name="Baumgarten S."/>
            <person name="Zoccola D."/>
            <person name="Flot J.-F."/>
            <person name="Tambutte S."/>
            <person name="Allemand D."/>
            <person name="Aranda M."/>
        </authorList>
    </citation>
    <scope>NUCLEOTIDE SEQUENCE [LARGE SCALE GENOMIC DNA]</scope>
</reference>
<keyword evidence="3" id="KW-1185">Reference proteome</keyword>
<organism evidence="2 3">
    <name type="scientific">Stylophora pistillata</name>
    <name type="common">Smooth cauliflower coral</name>
    <dbReference type="NCBI Taxonomy" id="50429"/>
    <lineage>
        <taxon>Eukaryota</taxon>
        <taxon>Metazoa</taxon>
        <taxon>Cnidaria</taxon>
        <taxon>Anthozoa</taxon>
        <taxon>Hexacorallia</taxon>
        <taxon>Scleractinia</taxon>
        <taxon>Astrocoeniina</taxon>
        <taxon>Pocilloporidae</taxon>
        <taxon>Stylophora</taxon>
    </lineage>
</organism>
<dbReference type="EMBL" id="LSMT01000011">
    <property type="protein sequence ID" value="PFX33500.1"/>
    <property type="molecule type" value="Genomic_DNA"/>
</dbReference>
<gene>
    <name evidence="2" type="ORF">AWC38_SpisGene1579</name>
</gene>
<accession>A0A2B4SXA6</accession>
<dbReference type="Proteomes" id="UP000225706">
    <property type="component" value="Unassembled WGS sequence"/>
</dbReference>
<dbReference type="OrthoDB" id="10403352at2759"/>
<evidence type="ECO:0000313" key="2">
    <source>
        <dbReference type="EMBL" id="PFX33500.1"/>
    </source>
</evidence>
<dbReference type="AlphaFoldDB" id="A0A2B4SXA6"/>
<sequence length="211" mass="22028">MIGFHYLVAVVVKQFILQLPAAVPLLEVLQIKMNGYLLCILPLFTLPNMVMAITCYTCTPNPPTLACTTAGDLNVTDCDADPNIPSGMANVCTKVLAVVKMGQMGQLNANMFGCGMKAMCQDSQAKGCNASRLPSGMTYEKCEATCCDQNKCNGLGDSTSATPSSPATSVSAQPTNVSATGTPPKPASGATAYNKVVSFATILTSALCFVY</sequence>